<dbReference type="AlphaFoldDB" id="A0A9W8Y567"/>
<accession>A0A9W8Y567</accession>
<name>A0A9W8Y567_9PLEO</name>
<gene>
    <name evidence="1" type="ORF">N0V83_007717</name>
</gene>
<protein>
    <submittedName>
        <fullName evidence="1">Uncharacterized protein</fullName>
    </submittedName>
</protein>
<comment type="caution">
    <text evidence="1">The sequence shown here is derived from an EMBL/GenBank/DDBJ whole genome shotgun (WGS) entry which is preliminary data.</text>
</comment>
<reference evidence="1" key="1">
    <citation type="submission" date="2022-10" db="EMBL/GenBank/DDBJ databases">
        <title>Tapping the CABI collections for fungal endophytes: first genome assemblies for Collariella, Neodidymelliopsis, Ascochyta clinopodiicola, Didymella pomorum, Didymosphaeria variabile, Neocosmospora piperis and Neocucurbitaria cava.</title>
        <authorList>
            <person name="Hill R."/>
        </authorList>
    </citation>
    <scope>NUCLEOTIDE SEQUENCE</scope>
    <source>
        <strain evidence="1">IMI 356814</strain>
    </source>
</reference>
<keyword evidence="2" id="KW-1185">Reference proteome</keyword>
<evidence type="ECO:0000313" key="1">
    <source>
        <dbReference type="EMBL" id="KAJ4367187.1"/>
    </source>
</evidence>
<proteinExistence type="predicted"/>
<evidence type="ECO:0000313" key="2">
    <source>
        <dbReference type="Proteomes" id="UP001140560"/>
    </source>
</evidence>
<sequence>MPSFPSISHRDGLTLMFFTSVQTWSVAFFESIQRSNDLSVAEQQRLSKSDEHSAKEPGFAFKLVIDLLDRGRGLLAGRVARKAFLLIEDMLSLEGPGLVWNLLEIMHYMVSRRHMQLFDMLLAHMIALADGRVGKAHPLPSILRGLQNFIGTRTSSDTLLISDDVSSLIQRAWILNAEILFKNFDTRLFQFYCRILWDSCSIGPPAAVVYEQLELQQVSSAATISRHVRLAIMSTSSGEDRMLQRLLTPRTDAFPLQDYKMLRTSSIAALRELGDSLLSTGLNTVRDTSMLLPMLAGLATAKILEGTEDPSVYKTRILASNVACAMRSLIDFDMKHNGKSAVANLGTVEQIRAIVALREYAECETHPQVVQELWQLQDALVAAGNLEAAQEVGQDAYRRVENYIQDIPY</sequence>
<dbReference type="OrthoDB" id="194358at2759"/>
<organism evidence="1 2">
    <name type="scientific">Neocucurbitaria cava</name>
    <dbReference type="NCBI Taxonomy" id="798079"/>
    <lineage>
        <taxon>Eukaryota</taxon>
        <taxon>Fungi</taxon>
        <taxon>Dikarya</taxon>
        <taxon>Ascomycota</taxon>
        <taxon>Pezizomycotina</taxon>
        <taxon>Dothideomycetes</taxon>
        <taxon>Pleosporomycetidae</taxon>
        <taxon>Pleosporales</taxon>
        <taxon>Pleosporineae</taxon>
        <taxon>Cucurbitariaceae</taxon>
        <taxon>Neocucurbitaria</taxon>
    </lineage>
</organism>
<dbReference type="Proteomes" id="UP001140560">
    <property type="component" value="Unassembled WGS sequence"/>
</dbReference>
<dbReference type="EMBL" id="JAPEUY010000013">
    <property type="protein sequence ID" value="KAJ4367187.1"/>
    <property type="molecule type" value="Genomic_DNA"/>
</dbReference>